<dbReference type="Proteomes" id="UP001431209">
    <property type="component" value="Unassembled WGS sequence"/>
</dbReference>
<dbReference type="AlphaFoldDB" id="A0AAW2ZF97"/>
<gene>
    <name evidence="2" type="ORF">AKO1_008735</name>
</gene>
<evidence type="ECO:0000313" key="2">
    <source>
        <dbReference type="EMBL" id="KAL0487673.1"/>
    </source>
</evidence>
<keyword evidence="1" id="KW-0732">Signal</keyword>
<keyword evidence="3" id="KW-1185">Reference proteome</keyword>
<feature type="signal peptide" evidence="1">
    <location>
        <begin position="1"/>
        <end position="18"/>
    </location>
</feature>
<sequence length="325" mass="35098">MKVLVILVCSMMVCIVNAQSCLPFSMQGSSALYSAFGSSVYKYSLPDLNVELQKTFPFEVCPPGKMNDDTFVVSTKVDDFKSSELSTSDLSLVSQSADSAPAGDYPYFFKYGSGCVVKGSDKYCFNYDSPSQLSSVQHISNGYSEEILRLPKNDSSAAYISFDSEVDGRIHLATQTCNKKGCSVMTYYKLSTNPISISSGPVQLSNTENNNCATHPLLCQVSVLLDFHAQNDMVTYIWSKSNDNVSKVTVQNYDAKCNLMYTTELGQSSNAVPGRCTEAVVAVSTTIPPTEAPTGGETVVRSSGFRVAPNALAFVVAILSVVLIL</sequence>
<evidence type="ECO:0000256" key="1">
    <source>
        <dbReference type="SAM" id="SignalP"/>
    </source>
</evidence>
<accession>A0AAW2ZF97</accession>
<name>A0AAW2ZF97_9EUKA</name>
<dbReference type="EMBL" id="JAOPGA020001361">
    <property type="protein sequence ID" value="KAL0487673.1"/>
    <property type="molecule type" value="Genomic_DNA"/>
</dbReference>
<feature type="chain" id="PRO_5043654860" evidence="1">
    <location>
        <begin position="19"/>
        <end position="325"/>
    </location>
</feature>
<protein>
    <submittedName>
        <fullName evidence="2">RING finger protein</fullName>
    </submittedName>
</protein>
<reference evidence="2 3" key="1">
    <citation type="submission" date="2024-03" db="EMBL/GenBank/DDBJ databases">
        <title>The Acrasis kona genome and developmental transcriptomes reveal deep origins of eukaryotic multicellular pathways.</title>
        <authorList>
            <person name="Sheikh S."/>
            <person name="Fu C.-J."/>
            <person name="Brown M.W."/>
            <person name="Baldauf S.L."/>
        </authorList>
    </citation>
    <scope>NUCLEOTIDE SEQUENCE [LARGE SCALE GENOMIC DNA]</scope>
    <source>
        <strain evidence="2 3">ATCC MYA-3509</strain>
    </source>
</reference>
<organism evidence="2 3">
    <name type="scientific">Acrasis kona</name>
    <dbReference type="NCBI Taxonomy" id="1008807"/>
    <lineage>
        <taxon>Eukaryota</taxon>
        <taxon>Discoba</taxon>
        <taxon>Heterolobosea</taxon>
        <taxon>Tetramitia</taxon>
        <taxon>Eutetramitia</taxon>
        <taxon>Acrasidae</taxon>
        <taxon>Acrasis</taxon>
    </lineage>
</organism>
<comment type="caution">
    <text evidence="2">The sequence shown here is derived from an EMBL/GenBank/DDBJ whole genome shotgun (WGS) entry which is preliminary data.</text>
</comment>
<proteinExistence type="predicted"/>
<evidence type="ECO:0000313" key="3">
    <source>
        <dbReference type="Proteomes" id="UP001431209"/>
    </source>
</evidence>